<protein>
    <submittedName>
        <fullName evidence="1">Uncharacterized protein</fullName>
    </submittedName>
</protein>
<comment type="caution">
    <text evidence="1">The sequence shown here is derived from an EMBL/GenBank/DDBJ whole genome shotgun (WGS) entry which is preliminary data.</text>
</comment>
<name>A0A255XX13_9PROT</name>
<dbReference type="EMBL" id="NOXS01000021">
    <property type="protein sequence ID" value="OYQ21539.1"/>
    <property type="molecule type" value="Genomic_DNA"/>
</dbReference>
<accession>A0A255XX13</accession>
<dbReference type="Proteomes" id="UP000216361">
    <property type="component" value="Unassembled WGS sequence"/>
</dbReference>
<keyword evidence="2" id="KW-1185">Reference proteome</keyword>
<proteinExistence type="predicted"/>
<reference evidence="1 2" key="1">
    <citation type="submission" date="2017-07" db="EMBL/GenBank/DDBJ databases">
        <title>Elstera cyanobacteriorum sp. nov., a novel bacterium isolated from cyanobacterial aggregates in a eutrophic lake.</title>
        <authorList>
            <person name="Cai H."/>
        </authorList>
    </citation>
    <scope>NUCLEOTIDE SEQUENCE [LARGE SCALE GENOMIC DNA]</scope>
    <source>
        <strain evidence="1 2">TH019</strain>
    </source>
</reference>
<evidence type="ECO:0000313" key="2">
    <source>
        <dbReference type="Proteomes" id="UP000216361"/>
    </source>
</evidence>
<dbReference type="OrthoDB" id="9830479at2"/>
<dbReference type="RefSeq" id="WP_094406980.1">
    <property type="nucleotide sequence ID" value="NZ_BMJZ01000010.1"/>
</dbReference>
<dbReference type="AlphaFoldDB" id="A0A255XX13"/>
<evidence type="ECO:0000313" key="1">
    <source>
        <dbReference type="EMBL" id="OYQ21539.1"/>
    </source>
</evidence>
<gene>
    <name evidence="1" type="ORF">CHR90_01390</name>
</gene>
<sequence length="554" mass="59467">MAIDLSDFEAFGDALRRTTGTLLIVEEALSRSAVLTGGLWGQSTEESGAEGFQPAVFRSTGPGLRAGQSAPYGAGVTPVAAPLIAAALPVLEFLGVLSQIVGYLQKTVGVVGSVAQTSANFETVLERLRNQFGASGAEIEKFRDAAIKNAKDLQQTPSAYAEVFSKIGTLDLDKDKQGEDVKKGALSERPNAAKVSTAVAQIATVRNLPAGDLAEVVTPLLTPVQNNMRAVNRRLAQLYAVYADAPLPDAMMKTSFAPLVNRVQEFGASEAQAIGSAATLLDFAKKRANDPAQAVKATEELFAQLNDADVRARFQAKGIDIAGLRQKATQAGKDPVLVIAEAIEDNRRFNKNDLDFELKSVLKEKQSAVLLADLVKDTKKFRDDSQEKTNQTDAHSYLEAFKARQTSALGTYTAGKVALEAGQMDIGRKAMGGLGSVQGAIGEGARETPDILDKFFESLGKSRMPLEGQTIPWHLMTPMAYPVERFRAPTSNEPTLQEAGFRYGREQNLSPPTPVKTELTIHLTGLQPGMSATVMSDSEKFMTKVYSGYGVYNL</sequence>
<organism evidence="1 2">
    <name type="scientific">Elstera cyanobacteriorum</name>
    <dbReference type="NCBI Taxonomy" id="2022747"/>
    <lineage>
        <taxon>Bacteria</taxon>
        <taxon>Pseudomonadati</taxon>
        <taxon>Pseudomonadota</taxon>
        <taxon>Alphaproteobacteria</taxon>
        <taxon>Rhodospirillales</taxon>
        <taxon>Rhodospirillaceae</taxon>
        <taxon>Elstera</taxon>
    </lineage>
</organism>